<comment type="caution">
    <text evidence="2">The sequence shown here is derived from an EMBL/GenBank/DDBJ whole genome shotgun (WGS) entry which is preliminary data.</text>
</comment>
<organism evidence="2 3">
    <name type="scientific">Kordia periserrulae</name>
    <dbReference type="NCBI Taxonomy" id="701523"/>
    <lineage>
        <taxon>Bacteria</taxon>
        <taxon>Pseudomonadati</taxon>
        <taxon>Bacteroidota</taxon>
        <taxon>Flavobacteriia</taxon>
        <taxon>Flavobacteriales</taxon>
        <taxon>Flavobacteriaceae</taxon>
        <taxon>Kordia</taxon>
    </lineage>
</organism>
<reference evidence="2 3" key="1">
    <citation type="submission" date="2018-04" db="EMBL/GenBank/DDBJ databases">
        <title>Genomic Encyclopedia of Archaeal and Bacterial Type Strains, Phase II (KMG-II): from individual species to whole genera.</title>
        <authorList>
            <person name="Goeker M."/>
        </authorList>
    </citation>
    <scope>NUCLEOTIDE SEQUENCE [LARGE SCALE GENOMIC DNA]</scope>
    <source>
        <strain evidence="2 3">DSM 25731</strain>
    </source>
</reference>
<evidence type="ECO:0000313" key="3">
    <source>
        <dbReference type="Proteomes" id="UP000244090"/>
    </source>
</evidence>
<gene>
    <name evidence="2" type="ORF">C8N46_10592</name>
</gene>
<accession>A0A2T6BY12</accession>
<keyword evidence="3" id="KW-1185">Reference proteome</keyword>
<evidence type="ECO:0008006" key="4">
    <source>
        <dbReference type="Google" id="ProtNLM"/>
    </source>
</evidence>
<name>A0A2T6BY12_9FLAO</name>
<proteinExistence type="predicted"/>
<dbReference type="Proteomes" id="UP000244090">
    <property type="component" value="Unassembled WGS sequence"/>
</dbReference>
<feature type="chain" id="PRO_5015530645" description="YD repeat-containing protein" evidence="1">
    <location>
        <begin position="21"/>
        <end position="377"/>
    </location>
</feature>
<sequence>MKNRYLLFVCCVCTFVKVSAQGFPLPKLASPEDTFYTYLDNEHISNPEKFNGNVKKVVRTLRKYEQGVDPSTVDIVTTFLNRNKKRTKTVSRYYVYGIEEYKEEVNHLETPEATITKEGNKTIKTIKDDGAFAEYEYTEKGDDIYVYENDLLLTFYNHNDSLAYAYDDKNQLTFIHTFESLLLDEVDENGEIAARWRSVFEVRGLEVLEYQNELPKQKVIYDKFGEVIDIYKKTYDYNSDKLLTKFTTEYKRYLYDDYVDSIAIDQQKYEEFPRVETNDSIQVGTFQYSKTNKITGYQRTKGKENEVYKIIYNNDDLMYLVEGTLTFYQKGKLVSLDVEYEYLYDEKGNPKSIKTFYYLGGEKMIDKETFFEIVYYE</sequence>
<protein>
    <recommendedName>
        <fullName evidence="4">YD repeat-containing protein</fullName>
    </recommendedName>
</protein>
<evidence type="ECO:0000313" key="2">
    <source>
        <dbReference type="EMBL" id="PTX60936.1"/>
    </source>
</evidence>
<feature type="signal peptide" evidence="1">
    <location>
        <begin position="1"/>
        <end position="20"/>
    </location>
</feature>
<dbReference type="EMBL" id="QBKT01000005">
    <property type="protein sequence ID" value="PTX60936.1"/>
    <property type="molecule type" value="Genomic_DNA"/>
</dbReference>
<dbReference type="AlphaFoldDB" id="A0A2T6BY12"/>
<keyword evidence="1" id="KW-0732">Signal</keyword>
<evidence type="ECO:0000256" key="1">
    <source>
        <dbReference type="SAM" id="SignalP"/>
    </source>
</evidence>